<dbReference type="GO" id="GO:0052621">
    <property type="term" value="F:diguanylate cyclase activity"/>
    <property type="evidence" value="ECO:0007669"/>
    <property type="project" value="TreeGrafter"/>
</dbReference>
<proteinExistence type="predicted"/>
<dbReference type="SUPFAM" id="SSF55073">
    <property type="entry name" value="Nucleotide cyclase"/>
    <property type="match status" value="1"/>
</dbReference>
<dbReference type="InterPro" id="IPR029787">
    <property type="entry name" value="Nucleotide_cyclase"/>
</dbReference>
<feature type="domain" description="GGDEF" evidence="2">
    <location>
        <begin position="323"/>
        <end position="453"/>
    </location>
</feature>
<dbReference type="PROSITE" id="PS51257">
    <property type="entry name" value="PROKAR_LIPOPROTEIN"/>
    <property type="match status" value="1"/>
</dbReference>
<dbReference type="NCBIfam" id="TIGR00254">
    <property type="entry name" value="GGDEF"/>
    <property type="match status" value="1"/>
</dbReference>
<feature type="transmembrane region" description="Helical" evidence="1">
    <location>
        <begin position="20"/>
        <end position="37"/>
    </location>
</feature>
<evidence type="ECO:0000313" key="3">
    <source>
        <dbReference type="EMBL" id="RRK33417.1"/>
    </source>
</evidence>
<keyword evidence="1" id="KW-0472">Membrane</keyword>
<sequence length="454" mass="51757">MKDKKQNNVRGVKIRTINGVMIFLACVLYILVIYATLQVSLRYDELVSATNNYIACEKNAAIVREGSDYLTEEVRLFAVTAELRYANDYMKEVNQTRRREKALEELGQFTFSQKAGEYLEAALFNSNKLISRELYAMKLVSVAHAYEKKSLPKEVGDIQLTAEDSELSHEEMLLKAQDMVFNDTYQEAKEEIMEDIGQFLDDIVAEMGQSQSKSVHALQNMLAQQRGYISVLFVLNIMVFIMNIMLVMRPLRLYINCIKEGKLMQITGSYEFQYLALTYNDIFEVNTANQELLRHRADHDPLTGISNRGSFDRLREILKVSANPMALLLIDVDEFKKINDGYGHNTGDLVLKKVAGLLQDQFRSEDHPARIGGDEFAVIMTDITPERKDVIIHKLSSIGLELKNPKDGLPKVTLSVGIAFSPKGMDEGLYQQSDKALYYVKEHGRDGYKFYDEL</sequence>
<reference evidence="3" key="1">
    <citation type="submission" date="2018-10" db="EMBL/GenBank/DDBJ databases">
        <title>Schaedlerella arabinophila gen. nov. sp. nov., isolated from the mouse intestinal tract and comparative analysis with the genome of the closely related altered Schaedler flora strain ASF502.</title>
        <authorList>
            <person name="Miyake S."/>
            <person name="Soh M."/>
            <person name="Seedorf H."/>
        </authorList>
    </citation>
    <scope>NUCLEOTIDE SEQUENCE [LARGE SCALE GENOMIC DNA]</scope>
    <source>
        <strain evidence="3">DSM 106076</strain>
    </source>
</reference>
<dbReference type="InterPro" id="IPR043128">
    <property type="entry name" value="Rev_trsase/Diguanyl_cyclase"/>
</dbReference>
<evidence type="ECO:0000313" key="4">
    <source>
        <dbReference type="Proteomes" id="UP000274920"/>
    </source>
</evidence>
<evidence type="ECO:0000256" key="1">
    <source>
        <dbReference type="SAM" id="Phobius"/>
    </source>
</evidence>
<dbReference type="InterPro" id="IPR050469">
    <property type="entry name" value="Diguanylate_Cyclase"/>
</dbReference>
<name>A0A426DKL2_9FIRM</name>
<accession>A0A426DKL2</accession>
<feature type="transmembrane region" description="Helical" evidence="1">
    <location>
        <begin position="227"/>
        <end position="246"/>
    </location>
</feature>
<dbReference type="CDD" id="cd01949">
    <property type="entry name" value="GGDEF"/>
    <property type="match status" value="1"/>
</dbReference>
<dbReference type="PANTHER" id="PTHR45138:SF9">
    <property type="entry name" value="DIGUANYLATE CYCLASE DGCM-RELATED"/>
    <property type="match status" value="1"/>
</dbReference>
<dbReference type="PANTHER" id="PTHR45138">
    <property type="entry name" value="REGULATORY COMPONENTS OF SENSORY TRANSDUCTION SYSTEM"/>
    <property type="match status" value="1"/>
</dbReference>
<organism evidence="3 4">
    <name type="scientific">Schaedlerella arabinosiphila</name>
    <dbReference type="NCBI Taxonomy" id="2044587"/>
    <lineage>
        <taxon>Bacteria</taxon>
        <taxon>Bacillati</taxon>
        <taxon>Bacillota</taxon>
        <taxon>Clostridia</taxon>
        <taxon>Lachnospirales</taxon>
        <taxon>Lachnospiraceae</taxon>
        <taxon>Schaedlerella</taxon>
    </lineage>
</organism>
<dbReference type="EMBL" id="RHJS01000002">
    <property type="protein sequence ID" value="RRK33417.1"/>
    <property type="molecule type" value="Genomic_DNA"/>
</dbReference>
<dbReference type="SMART" id="SM00267">
    <property type="entry name" value="GGDEF"/>
    <property type="match status" value="1"/>
</dbReference>
<dbReference type="Gene3D" id="3.30.70.270">
    <property type="match status" value="1"/>
</dbReference>
<dbReference type="Proteomes" id="UP000274920">
    <property type="component" value="Unassembled WGS sequence"/>
</dbReference>
<keyword evidence="1" id="KW-0812">Transmembrane</keyword>
<dbReference type="InterPro" id="IPR000160">
    <property type="entry name" value="GGDEF_dom"/>
</dbReference>
<dbReference type="Pfam" id="PF00990">
    <property type="entry name" value="GGDEF"/>
    <property type="match status" value="1"/>
</dbReference>
<dbReference type="PROSITE" id="PS50887">
    <property type="entry name" value="GGDEF"/>
    <property type="match status" value="1"/>
</dbReference>
<dbReference type="AlphaFoldDB" id="A0A426DKL2"/>
<comment type="caution">
    <text evidence="3">The sequence shown here is derived from an EMBL/GenBank/DDBJ whole genome shotgun (WGS) entry which is preliminary data.</text>
</comment>
<keyword evidence="4" id="KW-1185">Reference proteome</keyword>
<dbReference type="RefSeq" id="WP_125128680.1">
    <property type="nucleotide sequence ID" value="NZ_RHJS01000002.1"/>
</dbReference>
<keyword evidence="1" id="KW-1133">Transmembrane helix</keyword>
<gene>
    <name evidence="3" type="ORF">EBB54_20260</name>
</gene>
<protein>
    <submittedName>
        <fullName evidence="3">GGDEF domain-containing protein</fullName>
    </submittedName>
</protein>
<evidence type="ECO:0000259" key="2">
    <source>
        <dbReference type="PROSITE" id="PS50887"/>
    </source>
</evidence>